<proteinExistence type="predicted"/>
<gene>
    <name evidence="2" type="ORF">BaRGS_00035194</name>
</gene>
<evidence type="ECO:0000313" key="3">
    <source>
        <dbReference type="Proteomes" id="UP001519460"/>
    </source>
</evidence>
<dbReference type="EMBL" id="JACVVK020000465">
    <property type="protein sequence ID" value="KAK7473533.1"/>
    <property type="molecule type" value="Genomic_DNA"/>
</dbReference>
<evidence type="ECO:0000313" key="2">
    <source>
        <dbReference type="EMBL" id="KAK7473533.1"/>
    </source>
</evidence>
<dbReference type="AlphaFoldDB" id="A0ABD0JFB8"/>
<keyword evidence="3" id="KW-1185">Reference proteome</keyword>
<feature type="compositionally biased region" description="Low complexity" evidence="1">
    <location>
        <begin position="96"/>
        <end position="126"/>
    </location>
</feature>
<name>A0ABD0JFB8_9CAEN</name>
<evidence type="ECO:0000256" key="1">
    <source>
        <dbReference type="SAM" id="MobiDB-lite"/>
    </source>
</evidence>
<sequence>MTGFAPSTYNKRATAWNLRTASSVKRRWDWQMESPPPSYEDVTQGGGGFATPDSSSSKHETSAPPLSGEFSHGQHRYIQHAHGQQPYGHHGHGHHSYGQPSSLSASASSSGHGPPRQQAPGAGGAFPQYTYTTVQVGPGYQYSPSQGVNPLNAGYQTTPLVSIHTVTCTGRFCQ</sequence>
<reference evidence="2 3" key="1">
    <citation type="journal article" date="2023" name="Sci. Data">
        <title>Genome assembly of the Korean intertidal mud-creeper Batillaria attramentaria.</title>
        <authorList>
            <person name="Patra A.K."/>
            <person name="Ho P.T."/>
            <person name="Jun S."/>
            <person name="Lee S.J."/>
            <person name="Kim Y."/>
            <person name="Won Y.J."/>
        </authorList>
    </citation>
    <scope>NUCLEOTIDE SEQUENCE [LARGE SCALE GENOMIC DNA]</scope>
    <source>
        <strain evidence="2">Wonlab-2016</strain>
    </source>
</reference>
<organism evidence="2 3">
    <name type="scientific">Batillaria attramentaria</name>
    <dbReference type="NCBI Taxonomy" id="370345"/>
    <lineage>
        <taxon>Eukaryota</taxon>
        <taxon>Metazoa</taxon>
        <taxon>Spiralia</taxon>
        <taxon>Lophotrochozoa</taxon>
        <taxon>Mollusca</taxon>
        <taxon>Gastropoda</taxon>
        <taxon>Caenogastropoda</taxon>
        <taxon>Sorbeoconcha</taxon>
        <taxon>Cerithioidea</taxon>
        <taxon>Batillariidae</taxon>
        <taxon>Batillaria</taxon>
    </lineage>
</organism>
<comment type="caution">
    <text evidence="2">The sequence shown here is derived from an EMBL/GenBank/DDBJ whole genome shotgun (WGS) entry which is preliminary data.</text>
</comment>
<protein>
    <submittedName>
        <fullName evidence="2">Uncharacterized protein</fullName>
    </submittedName>
</protein>
<accession>A0ABD0JFB8</accession>
<feature type="region of interest" description="Disordered" evidence="1">
    <location>
        <begin position="24"/>
        <end position="126"/>
    </location>
</feature>
<dbReference type="Proteomes" id="UP001519460">
    <property type="component" value="Unassembled WGS sequence"/>
</dbReference>